<feature type="chain" id="PRO_5003901150" evidence="5">
    <location>
        <begin position="27"/>
        <end position="324"/>
    </location>
</feature>
<evidence type="ECO:0000256" key="2">
    <source>
        <dbReference type="ARBA" id="ARBA00022723"/>
    </source>
</evidence>
<evidence type="ECO:0000256" key="4">
    <source>
        <dbReference type="ARBA" id="ARBA00022833"/>
    </source>
</evidence>
<dbReference type="EMBL" id="BAER01000033">
    <property type="protein sequence ID" value="GAC32189.1"/>
    <property type="molecule type" value="Genomic_DNA"/>
</dbReference>
<dbReference type="SMART" id="SM00849">
    <property type="entry name" value="Lactamase_B"/>
    <property type="match status" value="1"/>
</dbReference>
<evidence type="ECO:0000259" key="6">
    <source>
        <dbReference type="SMART" id="SM00849"/>
    </source>
</evidence>
<dbReference type="AlphaFoldDB" id="K6YHH7"/>
<evidence type="ECO:0000256" key="1">
    <source>
        <dbReference type="ARBA" id="ARBA00007749"/>
    </source>
</evidence>
<reference evidence="8" key="1">
    <citation type="journal article" date="2014" name="Environ. Microbiol.">
        <title>Comparative genomics of the marine bacterial genus Glaciecola reveals the high degree of genomic diversity and genomic characteristic for cold adaptation.</title>
        <authorList>
            <person name="Qin Q.L."/>
            <person name="Xie B.B."/>
            <person name="Yu Y."/>
            <person name="Shu Y.L."/>
            <person name="Rong J.C."/>
            <person name="Zhang Y.J."/>
            <person name="Zhao D.L."/>
            <person name="Chen X.L."/>
            <person name="Zhang X.Y."/>
            <person name="Chen B."/>
            <person name="Zhou B.C."/>
            <person name="Zhang Y.Z."/>
        </authorList>
    </citation>
    <scope>NUCLEOTIDE SEQUENCE [LARGE SCALE GENOMIC DNA]</scope>
    <source>
        <strain evidence="8">LMG 21857</strain>
    </source>
</reference>
<proteinExistence type="inferred from homology"/>
<dbReference type="Gene3D" id="3.60.15.10">
    <property type="entry name" value="Ribonuclease Z/Hydroxyacylglutathione hydrolase-like"/>
    <property type="match status" value="1"/>
</dbReference>
<dbReference type="SMR" id="K6YHH7"/>
<keyword evidence="3 7" id="KW-0378">Hydrolase</keyword>
<evidence type="ECO:0000313" key="7">
    <source>
        <dbReference type="EMBL" id="GAC32189.1"/>
    </source>
</evidence>
<dbReference type="GO" id="GO:0046872">
    <property type="term" value="F:metal ion binding"/>
    <property type="evidence" value="ECO:0007669"/>
    <property type="project" value="UniProtKB-KW"/>
</dbReference>
<keyword evidence="2" id="KW-0479">Metal-binding</keyword>
<dbReference type="PANTHER" id="PTHR42978:SF6">
    <property type="entry name" value="QUORUM-QUENCHING LACTONASE YTNP-RELATED"/>
    <property type="match status" value="1"/>
</dbReference>
<dbReference type="GO" id="GO:0016787">
    <property type="term" value="F:hydrolase activity"/>
    <property type="evidence" value="ECO:0007669"/>
    <property type="project" value="UniProtKB-KW"/>
</dbReference>
<comment type="caution">
    <text evidence="7">The sequence shown here is derived from an EMBL/GenBank/DDBJ whole genome shotgun (WGS) entry which is preliminary data.</text>
</comment>
<dbReference type="InterPro" id="IPR036866">
    <property type="entry name" value="RibonucZ/Hydroxyglut_hydro"/>
</dbReference>
<dbReference type="Pfam" id="PF00753">
    <property type="entry name" value="Lactamase_B"/>
    <property type="match status" value="1"/>
</dbReference>
<keyword evidence="5" id="KW-0732">Signal</keyword>
<sequence>MKIFNLIRICLLYPVVVCGLSLTSQANGTESMAKLSSSGFYRLQLGEFEVTALSDGTVDLPMDKLLQQDADKTKAQLAGVFLATPTETSVNGYLINTGEELVLVDTGAGSLFGPTLGNIVISLRAAGYKPSDVDHILLTHLHPDHVGGLAQDGERVFSSAMIHADQRDLDYWLSEAEMNKAPEENKGFFQGAMASLNPYVNAQKVVAFDGSQQILPGIKANATHGHTPGHTSYLLESDGQAMWVIGDLIHAAAIQFAYPEVTIDFDASPELALAQRSRIFGQAANSKAMIAGAHLPFPGLGHLVKLQNGFKWIPANYQRLRSKR</sequence>
<evidence type="ECO:0000313" key="8">
    <source>
        <dbReference type="Proteomes" id="UP000006322"/>
    </source>
</evidence>
<keyword evidence="8" id="KW-1185">Reference proteome</keyword>
<accession>K6YHH7</accession>
<name>K6YHH7_9ALTE</name>
<dbReference type="RefSeq" id="WP_007103988.1">
    <property type="nucleotide sequence ID" value="NZ_BAER01000033.1"/>
</dbReference>
<comment type="similarity">
    <text evidence="1">Belongs to the metallo-beta-lactamase superfamily.</text>
</comment>
<evidence type="ECO:0000256" key="3">
    <source>
        <dbReference type="ARBA" id="ARBA00022801"/>
    </source>
</evidence>
<gene>
    <name evidence="7" type="ORF">GPLA_1274</name>
</gene>
<organism evidence="7 8">
    <name type="scientific">Paraglaciecola polaris LMG 21857</name>
    <dbReference type="NCBI Taxonomy" id="1129793"/>
    <lineage>
        <taxon>Bacteria</taxon>
        <taxon>Pseudomonadati</taxon>
        <taxon>Pseudomonadota</taxon>
        <taxon>Gammaproteobacteria</taxon>
        <taxon>Alteromonadales</taxon>
        <taxon>Alteromonadaceae</taxon>
        <taxon>Paraglaciecola</taxon>
    </lineage>
</organism>
<protein>
    <submittedName>
        <fullName evidence="7">Organophosphate pesticide hydrolase</fullName>
    </submittedName>
</protein>
<dbReference type="OrthoDB" id="9803916at2"/>
<dbReference type="PANTHER" id="PTHR42978">
    <property type="entry name" value="QUORUM-QUENCHING LACTONASE YTNP-RELATED-RELATED"/>
    <property type="match status" value="1"/>
</dbReference>
<dbReference type="CDD" id="cd07720">
    <property type="entry name" value="OPHC2-like_MBL-fold"/>
    <property type="match status" value="1"/>
</dbReference>
<dbReference type="Proteomes" id="UP000006322">
    <property type="component" value="Unassembled WGS sequence"/>
</dbReference>
<dbReference type="SUPFAM" id="SSF56281">
    <property type="entry name" value="Metallo-hydrolase/oxidoreductase"/>
    <property type="match status" value="1"/>
</dbReference>
<feature type="domain" description="Metallo-beta-lactamase" evidence="6">
    <location>
        <begin position="89"/>
        <end position="294"/>
    </location>
</feature>
<dbReference type="InterPro" id="IPR001279">
    <property type="entry name" value="Metallo-B-lactamas"/>
</dbReference>
<dbReference type="InterPro" id="IPR051013">
    <property type="entry name" value="MBL_superfamily_lactonases"/>
</dbReference>
<keyword evidence="4" id="KW-0862">Zinc</keyword>
<dbReference type="STRING" id="1129793.GPLA_1274"/>
<evidence type="ECO:0000256" key="5">
    <source>
        <dbReference type="SAM" id="SignalP"/>
    </source>
</evidence>
<feature type="signal peptide" evidence="5">
    <location>
        <begin position="1"/>
        <end position="26"/>
    </location>
</feature>